<dbReference type="InterPro" id="IPR007122">
    <property type="entry name" value="Villin/Gelsolin"/>
</dbReference>
<dbReference type="GO" id="GO:0005737">
    <property type="term" value="C:cytoplasm"/>
    <property type="evidence" value="ECO:0007669"/>
    <property type="project" value="TreeGrafter"/>
</dbReference>
<evidence type="ECO:0000313" key="1">
    <source>
        <dbReference type="Ensembl" id="ENSCMIP00000018581.1"/>
    </source>
</evidence>
<dbReference type="Ensembl" id="ENSCMIT00000018931.1">
    <property type="protein sequence ID" value="ENSCMIP00000018581.1"/>
    <property type="gene ID" value="ENSCMIG00000008734.1"/>
</dbReference>
<dbReference type="GO" id="GO:0015629">
    <property type="term" value="C:actin cytoskeleton"/>
    <property type="evidence" value="ECO:0007669"/>
    <property type="project" value="TreeGrafter"/>
</dbReference>
<reference evidence="2" key="1">
    <citation type="journal article" date="2006" name="Science">
        <title>Ancient noncoding elements conserved in the human genome.</title>
        <authorList>
            <person name="Venkatesh B."/>
            <person name="Kirkness E.F."/>
            <person name="Loh Y.H."/>
            <person name="Halpern A.L."/>
            <person name="Lee A.P."/>
            <person name="Johnson J."/>
            <person name="Dandona N."/>
            <person name="Viswanathan L.D."/>
            <person name="Tay A."/>
            <person name="Venter J.C."/>
            <person name="Strausberg R.L."/>
            <person name="Brenner S."/>
        </authorList>
    </citation>
    <scope>NUCLEOTIDE SEQUENCE [LARGE SCALE GENOMIC DNA]</scope>
</reference>
<organism evidence="1 2">
    <name type="scientific">Callorhinchus milii</name>
    <name type="common">Ghost shark</name>
    <dbReference type="NCBI Taxonomy" id="7868"/>
    <lineage>
        <taxon>Eukaryota</taxon>
        <taxon>Metazoa</taxon>
        <taxon>Chordata</taxon>
        <taxon>Craniata</taxon>
        <taxon>Vertebrata</taxon>
        <taxon>Chondrichthyes</taxon>
        <taxon>Holocephali</taxon>
        <taxon>Chimaeriformes</taxon>
        <taxon>Callorhinchidae</taxon>
        <taxon>Callorhinchus</taxon>
    </lineage>
</organism>
<dbReference type="Proteomes" id="UP000314986">
    <property type="component" value="Unassembled WGS sequence"/>
</dbReference>
<keyword evidence="2" id="KW-1185">Reference proteome</keyword>
<dbReference type="AlphaFoldDB" id="A0A4W3HQX9"/>
<accession>A0A4W3HQX9</accession>
<reference evidence="1" key="5">
    <citation type="submission" date="2025-09" db="UniProtKB">
        <authorList>
            <consortium name="Ensembl"/>
        </authorList>
    </citation>
    <scope>IDENTIFICATION</scope>
</reference>
<dbReference type="GO" id="GO:0005546">
    <property type="term" value="F:phosphatidylinositol-4,5-bisphosphate binding"/>
    <property type="evidence" value="ECO:0007669"/>
    <property type="project" value="TreeGrafter"/>
</dbReference>
<dbReference type="InParanoid" id="A0A4W3HQX9"/>
<dbReference type="GO" id="GO:0051014">
    <property type="term" value="P:actin filament severing"/>
    <property type="evidence" value="ECO:0007669"/>
    <property type="project" value="TreeGrafter"/>
</dbReference>
<dbReference type="GO" id="GO:0051016">
    <property type="term" value="P:barbed-end actin filament capping"/>
    <property type="evidence" value="ECO:0007669"/>
    <property type="project" value="TreeGrafter"/>
</dbReference>
<proteinExistence type="predicted"/>
<dbReference type="GO" id="GO:0051015">
    <property type="term" value="F:actin filament binding"/>
    <property type="evidence" value="ECO:0007669"/>
    <property type="project" value="InterPro"/>
</dbReference>
<reference evidence="2" key="3">
    <citation type="journal article" date="2014" name="Nature">
        <title>Elephant shark genome provides unique insights into gnathostome evolution.</title>
        <authorList>
            <consortium name="International Elephant Shark Genome Sequencing Consortium"/>
            <person name="Venkatesh B."/>
            <person name="Lee A.P."/>
            <person name="Ravi V."/>
            <person name="Maurya A.K."/>
            <person name="Lian M.M."/>
            <person name="Swann J.B."/>
            <person name="Ohta Y."/>
            <person name="Flajnik M.F."/>
            <person name="Sutoh Y."/>
            <person name="Kasahara M."/>
            <person name="Hoon S."/>
            <person name="Gangu V."/>
            <person name="Roy S.W."/>
            <person name="Irimia M."/>
            <person name="Korzh V."/>
            <person name="Kondrychyn I."/>
            <person name="Lim Z.W."/>
            <person name="Tay B.H."/>
            <person name="Tohari S."/>
            <person name="Kong K.W."/>
            <person name="Ho S."/>
            <person name="Lorente-Galdos B."/>
            <person name="Quilez J."/>
            <person name="Marques-Bonet T."/>
            <person name="Raney B.J."/>
            <person name="Ingham P.W."/>
            <person name="Tay A."/>
            <person name="Hillier L.W."/>
            <person name="Minx P."/>
            <person name="Boehm T."/>
            <person name="Wilson R.K."/>
            <person name="Brenner S."/>
            <person name="Warren W.C."/>
        </authorList>
    </citation>
    <scope>NUCLEOTIDE SEQUENCE [LARGE SCALE GENOMIC DNA]</scope>
</reference>
<dbReference type="GeneTree" id="ENSGT00940000166828"/>
<sequence length="113" mass="12622">MEALTCSPLALFPGRRPRELGEWCREAVSVTELEEGAETPEFWVALGQENRTAYDCMLQDPGRCNFTVRLFRMSAASGQFAVTELVSPVRDSGMVTTMPFLQEDLYCVPQPGQ</sequence>
<evidence type="ECO:0000313" key="2">
    <source>
        <dbReference type="Proteomes" id="UP000314986"/>
    </source>
</evidence>
<reference evidence="2" key="2">
    <citation type="journal article" date="2007" name="PLoS Biol.">
        <title>Survey sequencing and comparative analysis of the elephant shark (Callorhinchus milii) genome.</title>
        <authorList>
            <person name="Venkatesh B."/>
            <person name="Kirkness E.F."/>
            <person name="Loh Y.H."/>
            <person name="Halpern A.L."/>
            <person name="Lee A.P."/>
            <person name="Johnson J."/>
            <person name="Dandona N."/>
            <person name="Viswanathan L.D."/>
            <person name="Tay A."/>
            <person name="Venter J.C."/>
            <person name="Strausberg R.L."/>
            <person name="Brenner S."/>
        </authorList>
    </citation>
    <scope>NUCLEOTIDE SEQUENCE [LARGE SCALE GENOMIC DNA]</scope>
</reference>
<name>A0A4W3HQX9_CALMI</name>
<protein>
    <submittedName>
        <fullName evidence="1">Uncharacterized protein</fullName>
    </submittedName>
</protein>
<dbReference type="PANTHER" id="PTHR11977">
    <property type="entry name" value="VILLIN"/>
    <property type="match status" value="1"/>
</dbReference>
<reference evidence="1" key="4">
    <citation type="submission" date="2025-08" db="UniProtKB">
        <authorList>
            <consortium name="Ensembl"/>
        </authorList>
    </citation>
    <scope>IDENTIFICATION</scope>
</reference>
<dbReference type="PANTHER" id="PTHR11977:SF45">
    <property type="entry name" value="SUPERVILLIN"/>
    <property type="match status" value="1"/>
</dbReference>
<dbReference type="GO" id="GO:0008154">
    <property type="term" value="P:actin polymerization or depolymerization"/>
    <property type="evidence" value="ECO:0007669"/>
    <property type="project" value="TreeGrafter"/>
</dbReference>